<accession>A0ACC0FEU4</accession>
<proteinExistence type="predicted"/>
<sequence>MFRMAKEIGLYWRILFLGNRTFELEESSVDSLGCRSLSIVEREQGLYRAVVLVGFEICWIATKLRMASQEPSHLGYLGHLSGGRRSLAVWVRGEAGGGFSVQIVVTVGVRREQVFILMSAYGNGWEGLALVLEGFKIGDRWVTRFIGLKGKLAMVNEV</sequence>
<name>A0ACC0FEU4_9ERIC</name>
<evidence type="ECO:0000313" key="1">
    <source>
        <dbReference type="EMBL" id="KAI7986536.1"/>
    </source>
</evidence>
<dbReference type="EMBL" id="CM045772">
    <property type="protein sequence ID" value="KAI7986536.1"/>
    <property type="molecule type" value="Genomic_DNA"/>
</dbReference>
<reference evidence="1 2" key="1">
    <citation type="journal article" date="2022" name="Plant J.">
        <title>Chromosome-level genome of Camellia lanceoleosa provides a valuable resource for understanding genome evolution and self-incompatibility.</title>
        <authorList>
            <person name="Gong W."/>
            <person name="Xiao S."/>
            <person name="Wang L."/>
            <person name="Liao Z."/>
            <person name="Chang Y."/>
            <person name="Mo W."/>
            <person name="Hu G."/>
            <person name="Li W."/>
            <person name="Zhao G."/>
            <person name="Zhu H."/>
            <person name="Hu X."/>
            <person name="Ji K."/>
            <person name="Xiang X."/>
            <person name="Song Q."/>
            <person name="Yuan D."/>
            <person name="Jin S."/>
            <person name="Zhang L."/>
        </authorList>
    </citation>
    <scope>NUCLEOTIDE SEQUENCE [LARGE SCALE GENOMIC DNA]</scope>
    <source>
        <strain evidence="1">SQ_2022a</strain>
    </source>
</reference>
<evidence type="ECO:0000313" key="2">
    <source>
        <dbReference type="Proteomes" id="UP001060215"/>
    </source>
</evidence>
<keyword evidence="2" id="KW-1185">Reference proteome</keyword>
<protein>
    <submittedName>
        <fullName evidence="1">Uncharacterized protein</fullName>
    </submittedName>
</protein>
<comment type="caution">
    <text evidence="1">The sequence shown here is derived from an EMBL/GenBank/DDBJ whole genome shotgun (WGS) entry which is preliminary data.</text>
</comment>
<gene>
    <name evidence="1" type="ORF">LOK49_LG14G00267</name>
</gene>
<dbReference type="Proteomes" id="UP001060215">
    <property type="component" value="Chromosome 15"/>
</dbReference>
<organism evidence="1 2">
    <name type="scientific">Camellia lanceoleosa</name>
    <dbReference type="NCBI Taxonomy" id="1840588"/>
    <lineage>
        <taxon>Eukaryota</taxon>
        <taxon>Viridiplantae</taxon>
        <taxon>Streptophyta</taxon>
        <taxon>Embryophyta</taxon>
        <taxon>Tracheophyta</taxon>
        <taxon>Spermatophyta</taxon>
        <taxon>Magnoliopsida</taxon>
        <taxon>eudicotyledons</taxon>
        <taxon>Gunneridae</taxon>
        <taxon>Pentapetalae</taxon>
        <taxon>asterids</taxon>
        <taxon>Ericales</taxon>
        <taxon>Theaceae</taxon>
        <taxon>Camellia</taxon>
    </lineage>
</organism>